<comment type="similarity">
    <text evidence="6">Belongs to the biotin--protein ligase family.</text>
</comment>
<dbReference type="Proteomes" id="UP001183682">
    <property type="component" value="Unassembled WGS sequence"/>
</dbReference>
<keyword evidence="5 6" id="KW-0092">Biotin</keyword>
<reference evidence="8" key="2">
    <citation type="submission" date="2023-03" db="EMBL/GenBank/DDBJ databases">
        <authorList>
            <person name="Shen W."/>
            <person name="Cai J."/>
        </authorList>
    </citation>
    <scope>NUCLEOTIDE SEQUENCE</scope>
    <source>
        <strain evidence="8">K69-2</strain>
    </source>
</reference>
<keyword evidence="6" id="KW-0678">Repressor</keyword>
<dbReference type="EC" id="6.3.4.15" evidence="6"/>
<dbReference type="InterPro" id="IPR004408">
    <property type="entry name" value="Biotin_CoA_COase_ligase"/>
</dbReference>
<keyword evidence="3 6" id="KW-0067">ATP-binding</keyword>
<keyword evidence="1 6" id="KW-0436">Ligase</keyword>
<gene>
    <name evidence="6" type="primary">birA</name>
    <name evidence="9" type="ORF">GTI89_12155</name>
    <name evidence="8" type="ORF">P7E30_14045</name>
</gene>
<dbReference type="Proteomes" id="UP000439965">
    <property type="component" value="Unassembled WGS sequence"/>
</dbReference>
<dbReference type="GO" id="GO:0005524">
    <property type="term" value="F:ATP binding"/>
    <property type="evidence" value="ECO:0007669"/>
    <property type="project" value="UniProtKB-UniRule"/>
</dbReference>
<dbReference type="Pfam" id="PF02237">
    <property type="entry name" value="BPL_C"/>
    <property type="match status" value="1"/>
</dbReference>
<proteinExistence type="inferred from homology"/>
<dbReference type="InterPro" id="IPR030855">
    <property type="entry name" value="Bifunct_BirA"/>
</dbReference>
<dbReference type="HAMAP" id="MF_00978">
    <property type="entry name" value="Bifunct_BirA"/>
    <property type="match status" value="1"/>
</dbReference>
<dbReference type="PROSITE" id="PS51733">
    <property type="entry name" value="BPL_LPL_CATALYTIC"/>
    <property type="match status" value="1"/>
</dbReference>
<dbReference type="SUPFAM" id="SSF55681">
    <property type="entry name" value="Class II aaRS and biotin synthetases"/>
    <property type="match status" value="1"/>
</dbReference>
<sequence>MTTREKILALLQQETSVLSGEKIAQKLDISRTAVWKAIKELEKKGYRFEHSASGYRYLSADRYEQRTLQEALPMVATIQIADQVETTMKEAKLAALSELSTPALFLAETQVGGHGRFNRPFFSPKGKGIYMSLLLKPNHTFSELPQYTLLAAVAVAQAIDELTGKETQIKWVNDIYLEGKKVCGILSEATSDFESGRIASIVIGIGINFAIPQTAFPEDIQQRATSLFPTGEAPVNRARLIAAVWTRFFDLLDQLPADDYLTIYRQKSFVLGKTVCFTQQGIRYEGVAESITATGELVVRTTDDVKVLSSGEISLEKYS</sequence>
<dbReference type="EMBL" id="JARPZN010000012">
    <property type="protein sequence ID" value="MDT2691293.1"/>
    <property type="molecule type" value="Genomic_DNA"/>
</dbReference>
<dbReference type="CDD" id="cd16442">
    <property type="entry name" value="BPL"/>
    <property type="match status" value="1"/>
</dbReference>
<evidence type="ECO:0000256" key="3">
    <source>
        <dbReference type="ARBA" id="ARBA00022840"/>
    </source>
</evidence>
<evidence type="ECO:0000313" key="9">
    <source>
        <dbReference type="EMBL" id="MXS26812.1"/>
    </source>
</evidence>
<dbReference type="RefSeq" id="WP_005469778.1">
    <property type="nucleotide sequence ID" value="NZ_BTSN01000009.1"/>
</dbReference>
<comment type="function">
    <text evidence="6">Acts both as a biotin--[acetyl-CoA-carboxylase] ligase and a repressor.</text>
</comment>
<dbReference type="SUPFAM" id="SSF46785">
    <property type="entry name" value="Winged helix' DNA-binding domain"/>
    <property type="match status" value="1"/>
</dbReference>
<accession>A0A4V0DDL9</accession>
<dbReference type="GO" id="GO:0009249">
    <property type="term" value="P:protein lipoylation"/>
    <property type="evidence" value="ECO:0007669"/>
    <property type="project" value="UniProtKB-ARBA"/>
</dbReference>
<comment type="caution">
    <text evidence="9">The sequence shown here is derived from an EMBL/GenBank/DDBJ whole genome shotgun (WGS) entry which is preliminary data.</text>
</comment>
<feature type="DNA-binding region" description="H-T-H motif" evidence="6">
    <location>
        <begin position="20"/>
        <end position="39"/>
    </location>
</feature>
<reference evidence="9 10" key="1">
    <citation type="submission" date="2019-04" db="EMBL/GenBank/DDBJ databases">
        <title>Step-wise assembly of the neonatal virome modulated by breast feeding.</title>
        <authorList>
            <person name="Liang G."/>
            <person name="Bushman F."/>
        </authorList>
    </citation>
    <scope>NUCLEOTIDE SEQUENCE [LARGE SCALE GENOMIC DNA]</scope>
    <source>
        <strain evidence="9 10">E3404</strain>
    </source>
</reference>
<protein>
    <recommendedName>
        <fullName evidence="6">Bifunctional ligase/repressor BirA</fullName>
    </recommendedName>
    <alternativeName>
        <fullName evidence="6">Biotin--[acetyl-CoA-carboxylase] ligase</fullName>
        <ecNumber evidence="6">6.3.4.15</ecNumber>
    </alternativeName>
    <alternativeName>
        <fullName evidence="6">Biotin--protein ligase</fullName>
    </alternativeName>
    <alternativeName>
        <fullName evidence="6">Biotin-[acetyl-CoA carboxylase] synthetase</fullName>
    </alternativeName>
</protein>
<dbReference type="PANTHER" id="PTHR12835:SF5">
    <property type="entry name" value="BIOTIN--PROTEIN LIGASE"/>
    <property type="match status" value="1"/>
</dbReference>
<dbReference type="SUPFAM" id="SSF50037">
    <property type="entry name" value="C-terminal domain of transcriptional repressors"/>
    <property type="match status" value="1"/>
</dbReference>
<keyword evidence="6" id="KW-0805">Transcription regulation</keyword>
<evidence type="ECO:0000256" key="1">
    <source>
        <dbReference type="ARBA" id="ARBA00022598"/>
    </source>
</evidence>
<name>A0A4V0DDL9_ENTGA</name>
<dbReference type="GO" id="GO:0005737">
    <property type="term" value="C:cytoplasm"/>
    <property type="evidence" value="ECO:0007669"/>
    <property type="project" value="TreeGrafter"/>
</dbReference>
<dbReference type="Gene3D" id="1.10.10.10">
    <property type="entry name" value="Winged helix-like DNA-binding domain superfamily/Winged helix DNA-binding domain"/>
    <property type="match status" value="1"/>
</dbReference>
<comment type="caution">
    <text evidence="6">Lacks conserved residue(s) required for the propagation of feature annotation.</text>
</comment>
<dbReference type="Gene3D" id="3.30.930.10">
    <property type="entry name" value="Bira Bifunctional Protein, Domain 2"/>
    <property type="match status" value="1"/>
</dbReference>
<dbReference type="Pfam" id="PF03099">
    <property type="entry name" value="BPL_LplA_LipB"/>
    <property type="match status" value="1"/>
</dbReference>
<comment type="catalytic activity">
    <reaction evidence="6">
        <text>biotin + L-lysyl-[protein] + ATP = N(6)-biotinyl-L-lysyl-[protein] + AMP + diphosphate + H(+)</text>
        <dbReference type="Rhea" id="RHEA:11756"/>
        <dbReference type="Rhea" id="RHEA-COMP:9752"/>
        <dbReference type="Rhea" id="RHEA-COMP:10505"/>
        <dbReference type="ChEBI" id="CHEBI:15378"/>
        <dbReference type="ChEBI" id="CHEBI:29969"/>
        <dbReference type="ChEBI" id="CHEBI:30616"/>
        <dbReference type="ChEBI" id="CHEBI:33019"/>
        <dbReference type="ChEBI" id="CHEBI:57586"/>
        <dbReference type="ChEBI" id="CHEBI:83144"/>
        <dbReference type="ChEBI" id="CHEBI:456215"/>
        <dbReference type="EC" id="6.3.4.15"/>
    </reaction>
</comment>
<dbReference type="Gene3D" id="2.30.30.100">
    <property type="match status" value="1"/>
</dbReference>
<dbReference type="InterPro" id="IPR004143">
    <property type="entry name" value="BPL_LPL_catalytic"/>
</dbReference>
<organism evidence="9 10">
    <name type="scientific">Enterococcus gallinarum</name>
    <dbReference type="NCBI Taxonomy" id="1353"/>
    <lineage>
        <taxon>Bacteria</taxon>
        <taxon>Bacillati</taxon>
        <taxon>Bacillota</taxon>
        <taxon>Bacilli</taxon>
        <taxon>Lactobacillales</taxon>
        <taxon>Enterococcaceae</taxon>
        <taxon>Enterococcus</taxon>
    </lineage>
</organism>
<dbReference type="Pfam" id="PF08279">
    <property type="entry name" value="HTH_11"/>
    <property type="match status" value="1"/>
</dbReference>
<dbReference type="InterPro" id="IPR008988">
    <property type="entry name" value="Transcriptional_repressor_C"/>
</dbReference>
<dbReference type="GO" id="GO:0004077">
    <property type="term" value="F:biotin--[biotin carboxyl-carrier protein] ligase activity"/>
    <property type="evidence" value="ECO:0007669"/>
    <property type="project" value="UniProtKB-UniRule"/>
</dbReference>
<evidence type="ECO:0000256" key="6">
    <source>
        <dbReference type="HAMAP-Rule" id="MF_00978"/>
    </source>
</evidence>
<keyword evidence="2 6" id="KW-0547">Nucleotide-binding</keyword>
<evidence type="ECO:0000256" key="2">
    <source>
        <dbReference type="ARBA" id="ARBA00022741"/>
    </source>
</evidence>
<dbReference type="InterPro" id="IPR036390">
    <property type="entry name" value="WH_DNA-bd_sf"/>
</dbReference>
<dbReference type="GO" id="GO:0003677">
    <property type="term" value="F:DNA binding"/>
    <property type="evidence" value="ECO:0007669"/>
    <property type="project" value="UniProtKB-UniRule"/>
</dbReference>
<keyword evidence="6" id="KW-0804">Transcription</keyword>
<dbReference type="AlphaFoldDB" id="A0A4V0DDL9"/>
<dbReference type="NCBIfam" id="TIGR00121">
    <property type="entry name" value="birA_ligase"/>
    <property type="match status" value="1"/>
</dbReference>
<feature type="domain" description="BPL/LPL catalytic" evidence="7">
    <location>
        <begin position="59"/>
        <end position="256"/>
    </location>
</feature>
<evidence type="ECO:0000256" key="4">
    <source>
        <dbReference type="ARBA" id="ARBA00023125"/>
    </source>
</evidence>
<feature type="binding site" evidence="6">
    <location>
        <position position="181"/>
    </location>
    <ligand>
        <name>biotin</name>
        <dbReference type="ChEBI" id="CHEBI:57586"/>
    </ligand>
</feature>
<dbReference type="GO" id="GO:0006355">
    <property type="term" value="P:regulation of DNA-templated transcription"/>
    <property type="evidence" value="ECO:0007669"/>
    <property type="project" value="UniProtKB-UniRule"/>
</dbReference>
<dbReference type="EMBL" id="WVTI01000011">
    <property type="protein sequence ID" value="MXS26812.1"/>
    <property type="molecule type" value="Genomic_DNA"/>
</dbReference>
<dbReference type="CDD" id="cd00090">
    <property type="entry name" value="HTH_ARSR"/>
    <property type="match status" value="1"/>
</dbReference>
<keyword evidence="4 6" id="KW-0238">DNA-binding</keyword>
<dbReference type="InterPro" id="IPR003142">
    <property type="entry name" value="BPL_C"/>
</dbReference>
<evidence type="ECO:0000313" key="10">
    <source>
        <dbReference type="Proteomes" id="UP000439965"/>
    </source>
</evidence>
<dbReference type="GO" id="GO:0016740">
    <property type="term" value="F:transferase activity"/>
    <property type="evidence" value="ECO:0007669"/>
    <property type="project" value="UniProtKB-ARBA"/>
</dbReference>
<feature type="binding site" evidence="6">
    <location>
        <position position="110"/>
    </location>
    <ligand>
        <name>biotin</name>
        <dbReference type="ChEBI" id="CHEBI:57586"/>
    </ligand>
</feature>
<evidence type="ECO:0000313" key="8">
    <source>
        <dbReference type="EMBL" id="MDT2691293.1"/>
    </source>
</evidence>
<evidence type="ECO:0000259" key="7">
    <source>
        <dbReference type="PROSITE" id="PS51733"/>
    </source>
</evidence>
<dbReference type="InterPro" id="IPR013196">
    <property type="entry name" value="HTH_11"/>
</dbReference>
<dbReference type="InterPro" id="IPR036388">
    <property type="entry name" value="WH-like_DNA-bd_sf"/>
</dbReference>
<dbReference type="PANTHER" id="PTHR12835">
    <property type="entry name" value="BIOTIN PROTEIN LIGASE"/>
    <property type="match status" value="1"/>
</dbReference>
<dbReference type="InterPro" id="IPR011991">
    <property type="entry name" value="ArsR-like_HTH"/>
</dbReference>
<dbReference type="InterPro" id="IPR045864">
    <property type="entry name" value="aa-tRNA-synth_II/BPL/LPL"/>
</dbReference>
<evidence type="ECO:0000256" key="5">
    <source>
        <dbReference type="ARBA" id="ARBA00023267"/>
    </source>
</evidence>